<dbReference type="InterPro" id="IPR036893">
    <property type="entry name" value="SBP_sf"/>
</dbReference>
<dbReference type="InterPro" id="IPR004333">
    <property type="entry name" value="SBP_dom"/>
</dbReference>
<dbReference type="PANTHER" id="PTHR31251:SF169">
    <property type="entry name" value="SQUAMOSA PROMOTER-BINDING-LIKE PROTEIN 8"/>
    <property type="match status" value="1"/>
</dbReference>
<evidence type="ECO:0000256" key="3">
    <source>
        <dbReference type="ARBA" id="ARBA00022833"/>
    </source>
</evidence>
<dbReference type="Proteomes" id="UP001485043">
    <property type="component" value="Unassembled WGS sequence"/>
</dbReference>
<dbReference type="AlphaFoldDB" id="A0AAW1S5F2"/>
<reference evidence="6 7" key="1">
    <citation type="journal article" date="2024" name="Nat. Commun.">
        <title>Phylogenomics reveals the evolutionary origins of lichenization in chlorophyte algae.</title>
        <authorList>
            <person name="Puginier C."/>
            <person name="Libourel C."/>
            <person name="Otte J."/>
            <person name="Skaloud P."/>
            <person name="Haon M."/>
            <person name="Grisel S."/>
            <person name="Petersen M."/>
            <person name="Berrin J.G."/>
            <person name="Delaux P.M."/>
            <person name="Dal Grande F."/>
            <person name="Keller J."/>
        </authorList>
    </citation>
    <scope>NUCLEOTIDE SEQUENCE [LARGE SCALE GENOMIC DNA]</scope>
    <source>
        <strain evidence="6 7">SAG 2523</strain>
    </source>
</reference>
<proteinExistence type="predicted"/>
<feature type="region of interest" description="Disordered" evidence="4">
    <location>
        <begin position="75"/>
        <end position="112"/>
    </location>
</feature>
<dbReference type="Pfam" id="PF03110">
    <property type="entry name" value="SBP"/>
    <property type="match status" value="1"/>
</dbReference>
<dbReference type="EMBL" id="JALJOV010001793">
    <property type="protein sequence ID" value="KAK9840857.1"/>
    <property type="molecule type" value="Genomic_DNA"/>
</dbReference>
<dbReference type="Gene3D" id="4.10.1100.10">
    <property type="entry name" value="Transcription factor, SBP-box domain"/>
    <property type="match status" value="1"/>
</dbReference>
<dbReference type="PROSITE" id="PS51141">
    <property type="entry name" value="ZF_SBP"/>
    <property type="match status" value="1"/>
</dbReference>
<feature type="domain" description="SBP-type" evidence="5">
    <location>
        <begin position="114"/>
        <end position="191"/>
    </location>
</feature>
<keyword evidence="7" id="KW-1185">Reference proteome</keyword>
<comment type="caution">
    <text evidence="6">The sequence shown here is derived from an EMBL/GenBank/DDBJ whole genome shotgun (WGS) entry which is preliminary data.</text>
</comment>
<evidence type="ECO:0000256" key="4">
    <source>
        <dbReference type="SAM" id="MobiDB-lite"/>
    </source>
</evidence>
<dbReference type="PANTHER" id="PTHR31251">
    <property type="entry name" value="SQUAMOSA PROMOTER-BINDING-LIKE PROTEIN 4"/>
    <property type="match status" value="1"/>
</dbReference>
<organism evidence="6 7">
    <name type="scientific">Apatococcus fuscideae</name>
    <dbReference type="NCBI Taxonomy" id="2026836"/>
    <lineage>
        <taxon>Eukaryota</taxon>
        <taxon>Viridiplantae</taxon>
        <taxon>Chlorophyta</taxon>
        <taxon>core chlorophytes</taxon>
        <taxon>Trebouxiophyceae</taxon>
        <taxon>Chlorellales</taxon>
        <taxon>Chlorellaceae</taxon>
        <taxon>Apatococcus</taxon>
    </lineage>
</organism>
<keyword evidence="2" id="KW-0863">Zinc-finger</keyword>
<keyword evidence="3" id="KW-0862">Zinc</keyword>
<gene>
    <name evidence="6" type="ORF">WJX84_003652</name>
</gene>
<feature type="compositionally biased region" description="Low complexity" evidence="4">
    <location>
        <begin position="207"/>
        <end position="222"/>
    </location>
</feature>
<evidence type="ECO:0000313" key="6">
    <source>
        <dbReference type="EMBL" id="KAK9840857.1"/>
    </source>
</evidence>
<dbReference type="SUPFAM" id="SSF103612">
    <property type="entry name" value="SBT domain"/>
    <property type="match status" value="1"/>
</dbReference>
<evidence type="ECO:0000256" key="1">
    <source>
        <dbReference type="ARBA" id="ARBA00022723"/>
    </source>
</evidence>
<evidence type="ECO:0000256" key="2">
    <source>
        <dbReference type="ARBA" id="ARBA00022771"/>
    </source>
</evidence>
<feature type="compositionally biased region" description="Polar residues" evidence="4">
    <location>
        <begin position="516"/>
        <end position="535"/>
    </location>
</feature>
<dbReference type="GO" id="GO:0003677">
    <property type="term" value="F:DNA binding"/>
    <property type="evidence" value="ECO:0007669"/>
    <property type="project" value="InterPro"/>
</dbReference>
<keyword evidence="1" id="KW-0479">Metal-binding</keyword>
<dbReference type="InterPro" id="IPR044817">
    <property type="entry name" value="SBP-like"/>
</dbReference>
<dbReference type="GO" id="GO:0005634">
    <property type="term" value="C:nucleus"/>
    <property type="evidence" value="ECO:0007669"/>
    <property type="project" value="InterPro"/>
</dbReference>
<feature type="region of interest" description="Disordered" evidence="4">
    <location>
        <begin position="501"/>
        <end position="535"/>
    </location>
</feature>
<name>A0AAW1S5F2_9CHLO</name>
<feature type="region of interest" description="Disordered" evidence="4">
    <location>
        <begin position="187"/>
        <end position="286"/>
    </location>
</feature>
<evidence type="ECO:0000313" key="7">
    <source>
        <dbReference type="Proteomes" id="UP001485043"/>
    </source>
</evidence>
<dbReference type="GO" id="GO:0008270">
    <property type="term" value="F:zinc ion binding"/>
    <property type="evidence" value="ECO:0007669"/>
    <property type="project" value="UniProtKB-KW"/>
</dbReference>
<accession>A0AAW1S5F2</accession>
<protein>
    <recommendedName>
        <fullName evidence="5">SBP-type domain-containing protein</fullName>
    </recommendedName>
</protein>
<sequence>MVSCFAALLQQKDKPDVAQGDMRFAMDRLPQGDGSDIMLWDPHKLSAAPRGSYQAIAQEQLQELQEQYSPAAVHKAAPSHRPRLEKSPVSTPAGKAPKVRSSLAGSNGQKKKVPMNCQVEGCHKSLSTEKDYYRRYRICEEHLKLSSLLKDGEAQRFCQQCGKFHPLDDFDADKRSCRARLELHNNRRRKRDEGPASQAADTDGPIEEPASSTPMASSPSESADLDNGSLPKAQRSSRKRRSPRSSTDGPAQVERRIVSEGSEEPAPDSEQPQEVQKPDGTSHACAQSNGSLEAIASPDARAHLRQRGVSLPYHMERSPSMQALKPKPLHTPSQGIYRHLSSPPRNLVEGQAKTQEAMQSQGLRVQSLPAAPVSIPGWEARQSWNSTAVEASALGTYLSALSQGTNLMLEVQNFQQIQPAPSEPINALRLGPADSYPLPPHDATMNPSMMAYDSMRSTPREDTAGAMPLSFDMAQAALRAGLHLDNSQQLAVVGFPNVAHPAEVEPVSPHDHDSVHQQSAAEAQELGQTNQPGSQ</sequence>
<evidence type="ECO:0000259" key="5">
    <source>
        <dbReference type="PROSITE" id="PS51141"/>
    </source>
</evidence>